<sequence length="383" mass="43660">MNCRCAEVQKLSTEVDDIISKIKATSVDVYCLRQDAEKFKKELTSIIVACRHETAVHPRHNLSVQIQKLLTTLEDISDKIKALTADIYRWKQDEDKLTKDRITKRHESGVRPRHNPRKTILLDDTPSTSIPVERTSKRPRRAEVVEIDLEDSESPSSSEDTPLKRAKRSQASEIDLDSSNFKIVEGYVMVYTSGVCNEGDKSNAKAGFGVWFDRGTMNISHPVIGRPSKIIADIQALVVALLTLKKHKVKMAMLHTSLATTSMKSRINYWKQNWKTLSNRDDANKDLIAKLEACLEEFDDIQWIHVKESEADILAEDGAAFYEEGKTGSLCNISGMYSWEDKINFMLRTEESKLKKSKSYVTEVSYSTKITYTNDKEYIIRLN</sequence>
<dbReference type="AlphaFoldDB" id="A0A9P0PF63"/>
<dbReference type="InterPro" id="IPR002156">
    <property type="entry name" value="RNaseH_domain"/>
</dbReference>
<dbReference type="Pfam" id="PF00075">
    <property type="entry name" value="RNase_H"/>
    <property type="match status" value="1"/>
</dbReference>
<reference evidence="3" key="1">
    <citation type="submission" date="2022-03" db="EMBL/GenBank/DDBJ databases">
        <authorList>
            <person name="Sayadi A."/>
        </authorList>
    </citation>
    <scope>NUCLEOTIDE SEQUENCE</scope>
</reference>
<protein>
    <recommendedName>
        <fullName evidence="2">RNase H type-1 domain-containing protein</fullName>
    </recommendedName>
</protein>
<dbReference type="PROSITE" id="PS50879">
    <property type="entry name" value="RNASE_H_1"/>
    <property type="match status" value="1"/>
</dbReference>
<dbReference type="SUPFAM" id="SSF53098">
    <property type="entry name" value="Ribonuclease H-like"/>
    <property type="match status" value="1"/>
</dbReference>
<proteinExistence type="predicted"/>
<dbReference type="GO" id="GO:0004523">
    <property type="term" value="F:RNA-DNA hybrid ribonuclease activity"/>
    <property type="evidence" value="ECO:0007669"/>
    <property type="project" value="InterPro"/>
</dbReference>
<comment type="caution">
    <text evidence="3">The sequence shown here is derived from an EMBL/GenBank/DDBJ whole genome shotgun (WGS) entry which is preliminary data.</text>
</comment>
<evidence type="ECO:0000259" key="2">
    <source>
        <dbReference type="PROSITE" id="PS50879"/>
    </source>
</evidence>
<name>A0A9P0PF63_ACAOB</name>
<dbReference type="OrthoDB" id="407198at2759"/>
<gene>
    <name evidence="3" type="ORF">ACAOBT_LOCUS15700</name>
</gene>
<evidence type="ECO:0000313" key="4">
    <source>
        <dbReference type="Proteomes" id="UP001152888"/>
    </source>
</evidence>
<dbReference type="GO" id="GO:0003676">
    <property type="term" value="F:nucleic acid binding"/>
    <property type="evidence" value="ECO:0007669"/>
    <property type="project" value="InterPro"/>
</dbReference>
<evidence type="ECO:0000313" key="3">
    <source>
        <dbReference type="EMBL" id="CAH1983701.1"/>
    </source>
</evidence>
<dbReference type="Gene3D" id="3.30.420.10">
    <property type="entry name" value="Ribonuclease H-like superfamily/Ribonuclease H"/>
    <property type="match status" value="1"/>
</dbReference>
<feature type="compositionally biased region" description="Basic and acidic residues" evidence="1">
    <location>
        <begin position="101"/>
        <end position="110"/>
    </location>
</feature>
<dbReference type="EMBL" id="CAKOFQ010006944">
    <property type="protein sequence ID" value="CAH1983701.1"/>
    <property type="molecule type" value="Genomic_DNA"/>
</dbReference>
<evidence type="ECO:0000256" key="1">
    <source>
        <dbReference type="SAM" id="MobiDB-lite"/>
    </source>
</evidence>
<dbReference type="InterPro" id="IPR036397">
    <property type="entry name" value="RNaseH_sf"/>
</dbReference>
<dbReference type="Proteomes" id="UP001152888">
    <property type="component" value="Unassembled WGS sequence"/>
</dbReference>
<feature type="domain" description="RNase H type-1" evidence="2">
    <location>
        <begin position="184"/>
        <end position="330"/>
    </location>
</feature>
<accession>A0A9P0PF63</accession>
<dbReference type="InterPro" id="IPR012337">
    <property type="entry name" value="RNaseH-like_sf"/>
</dbReference>
<keyword evidence="4" id="KW-1185">Reference proteome</keyword>
<feature type="region of interest" description="Disordered" evidence="1">
    <location>
        <begin position="101"/>
        <end position="171"/>
    </location>
</feature>
<organism evidence="3 4">
    <name type="scientific">Acanthoscelides obtectus</name>
    <name type="common">Bean weevil</name>
    <name type="synonym">Bruchus obtectus</name>
    <dbReference type="NCBI Taxonomy" id="200917"/>
    <lineage>
        <taxon>Eukaryota</taxon>
        <taxon>Metazoa</taxon>
        <taxon>Ecdysozoa</taxon>
        <taxon>Arthropoda</taxon>
        <taxon>Hexapoda</taxon>
        <taxon>Insecta</taxon>
        <taxon>Pterygota</taxon>
        <taxon>Neoptera</taxon>
        <taxon>Endopterygota</taxon>
        <taxon>Coleoptera</taxon>
        <taxon>Polyphaga</taxon>
        <taxon>Cucujiformia</taxon>
        <taxon>Chrysomeloidea</taxon>
        <taxon>Chrysomelidae</taxon>
        <taxon>Bruchinae</taxon>
        <taxon>Bruchini</taxon>
        <taxon>Acanthoscelides</taxon>
    </lineage>
</organism>